<protein>
    <submittedName>
        <fullName evidence="6">Substrate-binding domain-containing protein</fullName>
    </submittedName>
</protein>
<dbReference type="Gene3D" id="3.40.50.2300">
    <property type="match status" value="2"/>
</dbReference>
<dbReference type="SUPFAM" id="SSF53822">
    <property type="entry name" value="Periplasmic binding protein-like I"/>
    <property type="match status" value="1"/>
</dbReference>
<dbReference type="PANTHER" id="PTHR46847:SF1">
    <property type="entry name" value="D-ALLOSE-BINDING PERIPLASMIC PROTEIN-RELATED"/>
    <property type="match status" value="1"/>
</dbReference>
<reference evidence="7" key="1">
    <citation type="journal article" date="2019" name="Int. J. Syst. Evol. Microbiol.">
        <title>The Global Catalogue of Microorganisms (GCM) 10K type strain sequencing project: providing services to taxonomists for standard genome sequencing and annotation.</title>
        <authorList>
            <consortium name="The Broad Institute Genomics Platform"/>
            <consortium name="The Broad Institute Genome Sequencing Center for Infectious Disease"/>
            <person name="Wu L."/>
            <person name="Ma J."/>
        </authorList>
    </citation>
    <scope>NUCLEOTIDE SEQUENCE [LARGE SCALE GENOMIC DNA]</scope>
    <source>
        <strain evidence="7">JCM 17805</strain>
    </source>
</reference>
<evidence type="ECO:0000259" key="5">
    <source>
        <dbReference type="Pfam" id="PF13407"/>
    </source>
</evidence>
<comment type="caution">
    <text evidence="6">The sequence shown here is derived from an EMBL/GenBank/DDBJ whole genome shotgun (WGS) entry which is preliminary data.</text>
</comment>
<evidence type="ECO:0000313" key="6">
    <source>
        <dbReference type="EMBL" id="GAA4651787.1"/>
    </source>
</evidence>
<gene>
    <name evidence="6" type="ORF">GCM10023116_40710</name>
</gene>
<evidence type="ECO:0000256" key="1">
    <source>
        <dbReference type="ARBA" id="ARBA00004196"/>
    </source>
</evidence>
<feature type="domain" description="Periplasmic binding protein" evidence="5">
    <location>
        <begin position="37"/>
        <end position="307"/>
    </location>
</feature>
<evidence type="ECO:0000256" key="2">
    <source>
        <dbReference type="ARBA" id="ARBA00007639"/>
    </source>
</evidence>
<dbReference type="PANTHER" id="PTHR46847">
    <property type="entry name" value="D-ALLOSE-BINDING PERIPLASMIC PROTEIN-RELATED"/>
    <property type="match status" value="1"/>
</dbReference>
<organism evidence="6 7">
    <name type="scientific">Kistimonas scapharcae</name>
    <dbReference type="NCBI Taxonomy" id="1036133"/>
    <lineage>
        <taxon>Bacteria</taxon>
        <taxon>Pseudomonadati</taxon>
        <taxon>Pseudomonadota</taxon>
        <taxon>Gammaproteobacteria</taxon>
        <taxon>Oceanospirillales</taxon>
        <taxon>Endozoicomonadaceae</taxon>
        <taxon>Kistimonas</taxon>
    </lineage>
</organism>
<dbReference type="InterPro" id="IPR028082">
    <property type="entry name" value="Peripla_BP_I"/>
</dbReference>
<dbReference type="CDD" id="cd01536">
    <property type="entry name" value="PBP1_ABC_sugar_binding-like"/>
    <property type="match status" value="1"/>
</dbReference>
<dbReference type="EMBL" id="BAABFL010000462">
    <property type="protein sequence ID" value="GAA4651787.1"/>
    <property type="molecule type" value="Genomic_DNA"/>
</dbReference>
<keyword evidence="3 4" id="KW-0732">Signal</keyword>
<evidence type="ECO:0000313" key="7">
    <source>
        <dbReference type="Proteomes" id="UP001500604"/>
    </source>
</evidence>
<accession>A0ABP8V7J2</accession>
<comment type="similarity">
    <text evidence="2">Belongs to the bacterial solute-binding protein 2 family.</text>
</comment>
<dbReference type="Pfam" id="PF13407">
    <property type="entry name" value="Peripla_BP_4"/>
    <property type="match status" value="1"/>
</dbReference>
<feature type="chain" id="PRO_5047477243" evidence="4">
    <location>
        <begin position="20"/>
        <end position="331"/>
    </location>
</feature>
<dbReference type="PROSITE" id="PS51257">
    <property type="entry name" value="PROKAR_LIPOPROTEIN"/>
    <property type="match status" value="1"/>
</dbReference>
<name>A0ABP8V7J2_9GAMM</name>
<feature type="signal peptide" evidence="4">
    <location>
        <begin position="1"/>
        <end position="19"/>
    </location>
</feature>
<dbReference type="InterPro" id="IPR025997">
    <property type="entry name" value="SBP_2_dom"/>
</dbReference>
<dbReference type="Proteomes" id="UP001500604">
    <property type="component" value="Unassembled WGS sequence"/>
</dbReference>
<proteinExistence type="inferred from homology"/>
<sequence>MKKLLAVSCLALAATGLLAGCSDQNSADTTATDQKTIALMISNRSNEFFGVLERSAVEQAKTLGYNIEVYDGGNDATRQPSQVEDAITKGVSAIIINPLNQDATRSVLNDAIDRNIPIVSVDTTVANVDMLARVATDNVDGGKFAAEWLVKKSGINPEELTGVIHMQGLDGHTAHITRAKGFTEYLQSEEAGTAWNALTADAQKYIRLTGDFAQDVAQSVLEAKLSALDPAGKYVIYNENDVMAIGSIGAIKNDSRFNLKNFTIIGFDGSSEGKRLIDEGDMQVTIVQDFQYIGEHAVNVLDDFLRNNAMPVNPDIPVEVIMYPSVQNPRG</sequence>
<dbReference type="RefSeq" id="WP_345198234.1">
    <property type="nucleotide sequence ID" value="NZ_BAABFL010000462.1"/>
</dbReference>
<evidence type="ECO:0000256" key="3">
    <source>
        <dbReference type="ARBA" id="ARBA00022729"/>
    </source>
</evidence>
<evidence type="ECO:0000256" key="4">
    <source>
        <dbReference type="SAM" id="SignalP"/>
    </source>
</evidence>
<keyword evidence="7" id="KW-1185">Reference proteome</keyword>
<comment type="subcellular location">
    <subcellularLocation>
        <location evidence="1">Cell envelope</location>
    </subcellularLocation>
</comment>